<feature type="non-terminal residue" evidence="2">
    <location>
        <position position="1"/>
    </location>
</feature>
<organism evidence="2 3">
    <name type="scientific">Mucuna pruriens</name>
    <name type="common">Velvet bean</name>
    <name type="synonym">Dolichos pruriens</name>
    <dbReference type="NCBI Taxonomy" id="157652"/>
    <lineage>
        <taxon>Eukaryota</taxon>
        <taxon>Viridiplantae</taxon>
        <taxon>Streptophyta</taxon>
        <taxon>Embryophyta</taxon>
        <taxon>Tracheophyta</taxon>
        <taxon>Spermatophyta</taxon>
        <taxon>Magnoliopsida</taxon>
        <taxon>eudicotyledons</taxon>
        <taxon>Gunneridae</taxon>
        <taxon>Pentapetalae</taxon>
        <taxon>rosids</taxon>
        <taxon>fabids</taxon>
        <taxon>Fabales</taxon>
        <taxon>Fabaceae</taxon>
        <taxon>Papilionoideae</taxon>
        <taxon>50 kb inversion clade</taxon>
        <taxon>NPAAA clade</taxon>
        <taxon>indigoferoid/millettioid clade</taxon>
        <taxon>Phaseoleae</taxon>
        <taxon>Mucuna</taxon>
    </lineage>
</organism>
<feature type="compositionally biased region" description="Polar residues" evidence="1">
    <location>
        <begin position="210"/>
        <end position="222"/>
    </location>
</feature>
<evidence type="ECO:0000313" key="3">
    <source>
        <dbReference type="Proteomes" id="UP000257109"/>
    </source>
</evidence>
<evidence type="ECO:0000256" key="1">
    <source>
        <dbReference type="SAM" id="MobiDB-lite"/>
    </source>
</evidence>
<comment type="caution">
    <text evidence="2">The sequence shown here is derived from an EMBL/GenBank/DDBJ whole genome shotgun (WGS) entry which is preliminary data.</text>
</comment>
<name>A0A371GJT3_MUCPR</name>
<evidence type="ECO:0000313" key="2">
    <source>
        <dbReference type="EMBL" id="RDX90821.1"/>
    </source>
</evidence>
<reference evidence="2" key="1">
    <citation type="submission" date="2018-05" db="EMBL/GenBank/DDBJ databases">
        <title>Draft genome of Mucuna pruriens seed.</title>
        <authorList>
            <person name="Nnadi N.E."/>
            <person name="Vos R."/>
            <person name="Hasami M.H."/>
            <person name="Devisetty U.K."/>
            <person name="Aguiy J.C."/>
        </authorList>
    </citation>
    <scope>NUCLEOTIDE SEQUENCE [LARGE SCALE GENOMIC DNA]</scope>
    <source>
        <strain evidence="2">JCA_2017</strain>
    </source>
</reference>
<accession>A0A371GJT3</accession>
<dbReference type="AlphaFoldDB" id="A0A371GJT3"/>
<sequence>MHHLLFLYKKLDTKQRKAREFPNKLGLMQKLPQEKWDPLVELHIEGKPMEETLKNKKNDLGKCVFYIYNSLECKTLNLVVMDQGFSINPKAVCLGLSEGVYALIGNVISRHFCKLIFGVLAGTHIGRLNRELVVQPVRARNETGHALDQNSLMRTGRFLEWTSESGGFSNPQRHCLLQNAVVTFTAPSQGRSSSVASSHFAAPLHYIETPSSQEGSTQNSIQRHGKSGKKGQVEQCKKVSAHIHFQMKQLKIARRPLRPLLAPPFLVRLDSAPAPSVLFLGQRFKTNIMFQESPGSPHLLESQFAFHGFKPRGEHQENRLYSVLQQRLVAGRGSAASQSPLGSLLDDLFPGLADLLQVLSLLYP</sequence>
<keyword evidence="3" id="KW-1185">Reference proteome</keyword>
<feature type="region of interest" description="Disordered" evidence="1">
    <location>
        <begin position="210"/>
        <end position="231"/>
    </location>
</feature>
<gene>
    <name evidence="2" type="ORF">CR513_27272</name>
</gene>
<protein>
    <submittedName>
        <fullName evidence="2">Uncharacterized protein</fullName>
    </submittedName>
</protein>
<dbReference type="Proteomes" id="UP000257109">
    <property type="component" value="Unassembled WGS sequence"/>
</dbReference>
<dbReference type="EMBL" id="QJKJ01005277">
    <property type="protein sequence ID" value="RDX90821.1"/>
    <property type="molecule type" value="Genomic_DNA"/>
</dbReference>
<proteinExistence type="predicted"/>